<comment type="caution">
    <text evidence="3">The sequence shown here is derived from an EMBL/GenBank/DDBJ whole genome shotgun (WGS) entry which is preliminary data.</text>
</comment>
<evidence type="ECO:0000313" key="3">
    <source>
        <dbReference type="EMBL" id="CCI42337.1"/>
    </source>
</evidence>
<dbReference type="EMBL" id="CAIX01000032">
    <property type="protein sequence ID" value="CCI42337.1"/>
    <property type="molecule type" value="Genomic_DNA"/>
</dbReference>
<dbReference type="OrthoDB" id="112998at2759"/>
<reference evidence="3 4" key="1">
    <citation type="submission" date="2012-05" db="EMBL/GenBank/DDBJ databases">
        <title>Recombination and specialization in a pathogen metapopulation.</title>
        <authorList>
            <person name="Gardiner A."/>
            <person name="Kemen E."/>
            <person name="Schultz-Larsen T."/>
            <person name="MacLean D."/>
            <person name="Van Oosterhout C."/>
            <person name="Jones J.D.G."/>
        </authorList>
    </citation>
    <scope>NUCLEOTIDE SEQUENCE [LARGE SCALE GENOMIC DNA]</scope>
    <source>
        <strain evidence="3 4">Ac Nc2</strain>
    </source>
</reference>
<gene>
    <name evidence="3" type="ORF">BN9_031210</name>
</gene>
<feature type="region of interest" description="Disordered" evidence="1">
    <location>
        <begin position="337"/>
        <end position="365"/>
    </location>
</feature>
<dbReference type="InterPro" id="IPR001202">
    <property type="entry name" value="WW_dom"/>
</dbReference>
<dbReference type="AlphaFoldDB" id="A0A024G6F7"/>
<name>A0A024G6F7_9STRA</name>
<evidence type="ECO:0000259" key="2">
    <source>
        <dbReference type="PROSITE" id="PS50020"/>
    </source>
</evidence>
<dbReference type="PROSITE" id="PS50020">
    <property type="entry name" value="WW_DOMAIN_2"/>
    <property type="match status" value="1"/>
</dbReference>
<proteinExistence type="predicted"/>
<organism evidence="3 4">
    <name type="scientific">Albugo candida</name>
    <dbReference type="NCBI Taxonomy" id="65357"/>
    <lineage>
        <taxon>Eukaryota</taxon>
        <taxon>Sar</taxon>
        <taxon>Stramenopiles</taxon>
        <taxon>Oomycota</taxon>
        <taxon>Peronosporomycetes</taxon>
        <taxon>Albuginales</taxon>
        <taxon>Albuginaceae</taxon>
        <taxon>Albugo</taxon>
    </lineage>
</organism>
<protein>
    <recommendedName>
        <fullName evidence="2">WW domain-containing protein</fullName>
    </recommendedName>
</protein>
<accession>A0A024G6F7</accession>
<evidence type="ECO:0000256" key="1">
    <source>
        <dbReference type="SAM" id="MobiDB-lite"/>
    </source>
</evidence>
<feature type="domain" description="WW" evidence="2">
    <location>
        <begin position="256"/>
        <end position="290"/>
    </location>
</feature>
<evidence type="ECO:0000313" key="4">
    <source>
        <dbReference type="Proteomes" id="UP000053237"/>
    </source>
</evidence>
<sequence length="398" mass="45929">MTLQDHVQRIGKEVENVGERFAFTRKRVSWHFVFAGSMRVRTVVLAHSRFSGRKQIWVDGKRVYDCEAYSSGNWMHQLNPVDAQHKDTSITVLIRAVRGLFPNEQAINSSYQLCVNGKIWEELPEREMLKQSLAPCVWAKDRYVRRMFFESRIMKPCEGGEGQVTAWTFTYGQLNSIHRLEIFDNESLGELLVCLDMRVLKRTKYEEIISEVWEFEYIQPPNYHSLWLRAIILDETKMYDFLIDGCPWDTITETDYILAPHWLPVYSRSQSATYFANEVSKETRWKAPLVSQNGELSTALSMMNAEKDAVPITERPQRYRYLSVDGSEPTLCVTSRTYSSCDSESNSPTASNEVSSRPKPQNGSIRELLSNTVLSSDLLAKFSIFDRHNNRTANNTAL</sequence>
<dbReference type="InParanoid" id="A0A024G6F7"/>
<keyword evidence="4" id="KW-1185">Reference proteome</keyword>
<dbReference type="Proteomes" id="UP000053237">
    <property type="component" value="Unassembled WGS sequence"/>
</dbReference>